<name>A0A839HE36_9GAMM</name>
<dbReference type="InterPro" id="IPR011990">
    <property type="entry name" value="TPR-like_helical_dom_sf"/>
</dbReference>
<feature type="repeat" description="TPR" evidence="1">
    <location>
        <begin position="208"/>
        <end position="241"/>
    </location>
</feature>
<keyword evidence="1" id="KW-0802">TPR repeat</keyword>
<organism evidence="2 3">
    <name type="scientific">Thiospirillum jenense</name>
    <dbReference type="NCBI Taxonomy" id="1653858"/>
    <lineage>
        <taxon>Bacteria</taxon>
        <taxon>Pseudomonadati</taxon>
        <taxon>Pseudomonadota</taxon>
        <taxon>Gammaproteobacteria</taxon>
        <taxon>Chromatiales</taxon>
        <taxon>Chromatiaceae</taxon>
        <taxon>Thiospirillum</taxon>
    </lineage>
</organism>
<accession>A0A839HE36</accession>
<dbReference type="Proteomes" id="UP000548632">
    <property type="component" value="Unassembled WGS sequence"/>
</dbReference>
<evidence type="ECO:0000313" key="3">
    <source>
        <dbReference type="Proteomes" id="UP000548632"/>
    </source>
</evidence>
<evidence type="ECO:0000313" key="2">
    <source>
        <dbReference type="EMBL" id="MBB1127143.1"/>
    </source>
</evidence>
<dbReference type="EMBL" id="JABVCQ010000037">
    <property type="protein sequence ID" value="MBB1127143.1"/>
    <property type="molecule type" value="Genomic_DNA"/>
</dbReference>
<keyword evidence="3" id="KW-1185">Reference proteome</keyword>
<dbReference type="SUPFAM" id="SSF48452">
    <property type="entry name" value="TPR-like"/>
    <property type="match status" value="1"/>
</dbReference>
<dbReference type="AlphaFoldDB" id="A0A839HE36"/>
<protein>
    <submittedName>
        <fullName evidence="2">SEC-C domain-containing protein</fullName>
    </submittedName>
</protein>
<dbReference type="PROSITE" id="PS50005">
    <property type="entry name" value="TPR"/>
    <property type="match status" value="2"/>
</dbReference>
<reference evidence="2 3" key="1">
    <citation type="journal article" date="2020" name="Arch. Microbiol.">
        <title>The genome sequence of the giant phototrophic gammaproteobacterium Thiospirillum jenense gives insight into its physiological properties and phylogenetic relationships.</title>
        <authorList>
            <person name="Imhoff J.F."/>
            <person name="Meyer T.E."/>
            <person name="Kyndt J.A."/>
        </authorList>
    </citation>
    <scope>NUCLEOTIDE SEQUENCE [LARGE SCALE GENOMIC DNA]</scope>
    <source>
        <strain evidence="2 3">DSM 216</strain>
    </source>
</reference>
<gene>
    <name evidence="2" type="ORF">HUK38_13055</name>
</gene>
<feature type="repeat" description="TPR" evidence="1">
    <location>
        <begin position="484"/>
        <end position="517"/>
    </location>
</feature>
<dbReference type="InterPro" id="IPR019734">
    <property type="entry name" value="TPR_rpt"/>
</dbReference>
<comment type="caution">
    <text evidence="2">The sequence shown here is derived from an EMBL/GenBank/DDBJ whole genome shotgun (WGS) entry which is preliminary data.</text>
</comment>
<dbReference type="SMART" id="SM00028">
    <property type="entry name" value="TPR"/>
    <property type="match status" value="3"/>
</dbReference>
<dbReference type="Gene3D" id="1.25.40.10">
    <property type="entry name" value="Tetratricopeptide repeat domain"/>
    <property type="match status" value="1"/>
</dbReference>
<dbReference type="Pfam" id="PF02810">
    <property type="entry name" value="SEC-C"/>
    <property type="match status" value="1"/>
</dbReference>
<dbReference type="InterPro" id="IPR004027">
    <property type="entry name" value="SEC_C_motif"/>
</dbReference>
<evidence type="ECO:0000256" key="1">
    <source>
        <dbReference type="PROSITE-ProRule" id="PRU00339"/>
    </source>
</evidence>
<dbReference type="RefSeq" id="WP_182584768.1">
    <property type="nucleotide sequence ID" value="NZ_JABVCQ010000037.1"/>
</dbReference>
<proteinExistence type="predicted"/>
<sequence>MSLEQMILAAVAEIFRDQNFSRFRTWARETIPELLSLDDEQLTPAERARLGALLGIAVWNVTPLPQYGYHPQPVTLPTSHQPCLCGSGRRFADCCANHGDLPVMPPDLIWDLIVDDLPEDAIQTALHHHAIPDHLLARVATRWLEANHPGRAAALLEPLFSGALDQLDEQLESALDVLCDAYDELDYSKKKHQFLLRVTQDGSRILKAAAWQRLSTISIDTGEFSRAHAAFEQALRHAPNNPANALLEITLLAAQHHNDLARERARFWQHKFRRIPLVASERVMTFLTHAIRDPQGALAATHAGAMDPVLLALRDWLVEVIERPLPEYTVELHNPPAPLFTATDQDIPLSLFQTAPLPLSNPTAASMVLRPPPAIVQIEQQWVKQFAASKPHALHLRPLKDNDVWEHAHWIQFLIHHPAAIDSLDILDDLATIIYDHPEGGLPWLMQTLLRPVCERAVAMMTFCLAANPAMQLAWAIETNRPALRLLFRLYLIYAEEGRDDHAILLLERLLQLNPHDQHGVRAELMNHYLRHHQNAKAIVLAQQFPQDSLAELVYGEVLALYRLGEHDQAAAVLTNAIERLPRIPHFLLRKRIKRPLPNPSGFTPGSDDQAWLYREAMRDVWVAEPGLLAWMKKLTA</sequence>